<proteinExistence type="predicted"/>
<dbReference type="RefSeq" id="WP_338678912.1">
    <property type="nucleotide sequence ID" value="NZ_CP142523.1"/>
</dbReference>
<name>A0ABZ2GJF9_9BURK</name>
<evidence type="ECO:0000313" key="3">
    <source>
        <dbReference type="Proteomes" id="UP001373909"/>
    </source>
</evidence>
<feature type="region of interest" description="Disordered" evidence="1">
    <location>
        <begin position="22"/>
        <end position="43"/>
    </location>
</feature>
<reference evidence="2 3" key="1">
    <citation type="submission" date="2024-01" db="EMBL/GenBank/DDBJ databases">
        <title>Draft genome sequences of nine bacterial species from freshwater ponds near Washington, DC.</title>
        <authorList>
            <person name="Pavloudi C."/>
            <person name="Oliver L."/>
            <person name="Slattery K."/>
            <person name="Lissner G."/>
            <person name="Saw J.H."/>
        </authorList>
    </citation>
    <scope>NUCLEOTIDE SEQUENCE [LARGE SCALE GENOMIC DNA]</scope>
    <source>
        <strain evidence="3">TB1-E2</strain>
    </source>
</reference>
<sequence>MTQALLLYADHLFDRAAAAGDGNAKGDHLDTARQNPLYREPDAPTVPVLPPELAYIWTWFTQLNQKRQCGMAVNSLTSAEILGWQARHGVRFDPFEEVIIDRLDALFIYHQNKKDK</sequence>
<dbReference type="InterPro" id="IPR056919">
    <property type="entry name" value="Phage_TAC_18"/>
</dbReference>
<evidence type="ECO:0000256" key="1">
    <source>
        <dbReference type="SAM" id="MobiDB-lite"/>
    </source>
</evidence>
<protein>
    <submittedName>
        <fullName evidence="2">Uncharacterized protein</fullName>
    </submittedName>
</protein>
<dbReference type="EMBL" id="CP142523">
    <property type="protein sequence ID" value="WWO44501.1"/>
    <property type="molecule type" value="Genomic_DNA"/>
</dbReference>
<dbReference type="Pfam" id="PF23812">
    <property type="entry name" value="Phage_TAC_18"/>
    <property type="match status" value="1"/>
</dbReference>
<gene>
    <name evidence="2" type="ORF">OPV09_17425</name>
</gene>
<keyword evidence="3" id="KW-1185">Reference proteome</keyword>
<accession>A0ABZ2GJF9</accession>
<dbReference type="Proteomes" id="UP001373909">
    <property type="component" value="Chromosome"/>
</dbReference>
<evidence type="ECO:0000313" key="2">
    <source>
        <dbReference type="EMBL" id="WWO44501.1"/>
    </source>
</evidence>
<organism evidence="2 3">
    <name type="scientific">Janthinobacterium aestuarii</name>
    <dbReference type="NCBI Taxonomy" id="2985511"/>
    <lineage>
        <taxon>Bacteria</taxon>
        <taxon>Pseudomonadati</taxon>
        <taxon>Pseudomonadota</taxon>
        <taxon>Betaproteobacteria</taxon>
        <taxon>Burkholderiales</taxon>
        <taxon>Oxalobacteraceae</taxon>
        <taxon>Janthinobacterium</taxon>
    </lineage>
</organism>